<comment type="caution">
    <text evidence="2">The sequence shown here is derived from an EMBL/GenBank/DDBJ whole genome shotgun (WGS) entry which is preliminary data.</text>
</comment>
<dbReference type="STRING" id="1802461.A3B24_00825"/>
<gene>
    <name evidence="2" type="ORF">A3B24_00825</name>
</gene>
<evidence type="ECO:0000313" key="2">
    <source>
        <dbReference type="EMBL" id="OHA73175.1"/>
    </source>
</evidence>
<keyword evidence="1" id="KW-1133">Transmembrane helix</keyword>
<keyword evidence="1" id="KW-0812">Transmembrane</keyword>
<protein>
    <submittedName>
        <fullName evidence="2">Uncharacterized protein</fullName>
    </submittedName>
</protein>
<reference evidence="2 3" key="1">
    <citation type="journal article" date="2016" name="Nat. Commun.">
        <title>Thousands of microbial genomes shed light on interconnected biogeochemical processes in an aquifer system.</title>
        <authorList>
            <person name="Anantharaman K."/>
            <person name="Brown C.T."/>
            <person name="Hug L.A."/>
            <person name="Sharon I."/>
            <person name="Castelle C.J."/>
            <person name="Probst A.J."/>
            <person name="Thomas B.C."/>
            <person name="Singh A."/>
            <person name="Wilkins M.J."/>
            <person name="Karaoz U."/>
            <person name="Brodie E.L."/>
            <person name="Williams K.H."/>
            <person name="Hubbard S.S."/>
            <person name="Banfield J.F."/>
        </authorList>
    </citation>
    <scope>NUCLEOTIDE SEQUENCE [LARGE SCALE GENOMIC DNA]</scope>
</reference>
<organism evidence="2 3">
    <name type="scientific">Candidatus Wildermuthbacteria bacterium RIFCSPLOWO2_01_FULL_48_16</name>
    <dbReference type="NCBI Taxonomy" id="1802461"/>
    <lineage>
        <taxon>Bacteria</taxon>
        <taxon>Candidatus Wildermuthiibacteriota</taxon>
    </lineage>
</organism>
<dbReference type="AlphaFoldDB" id="A0A1G2RJZ4"/>
<evidence type="ECO:0000256" key="1">
    <source>
        <dbReference type="SAM" id="Phobius"/>
    </source>
</evidence>
<proteinExistence type="predicted"/>
<feature type="transmembrane region" description="Helical" evidence="1">
    <location>
        <begin position="20"/>
        <end position="40"/>
    </location>
</feature>
<dbReference type="EMBL" id="MHUG01000015">
    <property type="protein sequence ID" value="OHA73175.1"/>
    <property type="molecule type" value="Genomic_DNA"/>
</dbReference>
<accession>A0A1G2RJZ4</accession>
<dbReference type="Proteomes" id="UP000176917">
    <property type="component" value="Unassembled WGS sequence"/>
</dbReference>
<keyword evidence="1" id="KW-0472">Membrane</keyword>
<name>A0A1G2RJZ4_9BACT</name>
<evidence type="ECO:0000313" key="3">
    <source>
        <dbReference type="Proteomes" id="UP000176917"/>
    </source>
</evidence>
<sequence>MAFSIPKPKTLVQQRQMQRLLALLLFGVLGVTAFVLYQGLFKPLPEAPASSLAPSGTRSVDIDFEFLKSNPFEKFSEPVAEPAIPQNLGRQNPFLPL</sequence>